<evidence type="ECO:0000313" key="1">
    <source>
        <dbReference type="EMBL" id="KAK5968859.1"/>
    </source>
</evidence>
<sequence length="166" mass="19400">MAYTKKFTLTRWQYWRFGVEGDEKFDFNRAWVKSIGFYVAFLRLTDDRKNESPVTNVFLMNQTEFDGTPLQPGGTAFDFSTMYNVSPIVPYFDLVDINNHVYVSFDANCNQTRMDSKRMLQVRFGNERMDSNLLRSFKYGFLLLINIKNGHCAHDFCGNLGILHNN</sequence>
<reference evidence="1 2" key="1">
    <citation type="submission" date="2019-10" db="EMBL/GenBank/DDBJ databases">
        <title>Assembly and Annotation for the nematode Trichostrongylus colubriformis.</title>
        <authorList>
            <person name="Martin J."/>
        </authorList>
    </citation>
    <scope>NUCLEOTIDE SEQUENCE [LARGE SCALE GENOMIC DNA]</scope>
    <source>
        <strain evidence="1">G859</strain>
        <tissue evidence="1">Whole worm</tissue>
    </source>
</reference>
<dbReference type="AlphaFoldDB" id="A0AAN8F412"/>
<organism evidence="1 2">
    <name type="scientific">Trichostrongylus colubriformis</name>
    <name type="common">Black scour worm</name>
    <dbReference type="NCBI Taxonomy" id="6319"/>
    <lineage>
        <taxon>Eukaryota</taxon>
        <taxon>Metazoa</taxon>
        <taxon>Ecdysozoa</taxon>
        <taxon>Nematoda</taxon>
        <taxon>Chromadorea</taxon>
        <taxon>Rhabditida</taxon>
        <taxon>Rhabditina</taxon>
        <taxon>Rhabditomorpha</taxon>
        <taxon>Strongyloidea</taxon>
        <taxon>Trichostrongylidae</taxon>
        <taxon>Trichostrongylus</taxon>
    </lineage>
</organism>
<accession>A0AAN8F412</accession>
<dbReference type="EMBL" id="WIXE01020905">
    <property type="protein sequence ID" value="KAK5968859.1"/>
    <property type="molecule type" value="Genomic_DNA"/>
</dbReference>
<comment type="caution">
    <text evidence="1">The sequence shown here is derived from an EMBL/GenBank/DDBJ whole genome shotgun (WGS) entry which is preliminary data.</text>
</comment>
<gene>
    <name evidence="1" type="ORF">GCK32_009390</name>
</gene>
<keyword evidence="2" id="KW-1185">Reference proteome</keyword>
<evidence type="ECO:0000313" key="2">
    <source>
        <dbReference type="Proteomes" id="UP001331761"/>
    </source>
</evidence>
<protein>
    <submittedName>
        <fullName evidence="1">Uncharacterized protein</fullName>
    </submittedName>
</protein>
<proteinExistence type="predicted"/>
<dbReference type="Proteomes" id="UP001331761">
    <property type="component" value="Unassembled WGS sequence"/>
</dbReference>
<name>A0AAN8F412_TRICO</name>